<accession>A0AAV6TY62</accession>
<keyword evidence="7" id="KW-0238">DNA-binding</keyword>
<dbReference type="EMBL" id="JAFNEN010000906">
    <property type="protein sequence ID" value="KAG8176225.1"/>
    <property type="molecule type" value="Genomic_DNA"/>
</dbReference>
<evidence type="ECO:0000256" key="5">
    <source>
        <dbReference type="ARBA" id="ARBA00022833"/>
    </source>
</evidence>
<feature type="domain" description="C2H2-type" evidence="11">
    <location>
        <begin position="105"/>
        <end position="132"/>
    </location>
</feature>
<dbReference type="GO" id="GO:0000981">
    <property type="term" value="F:DNA-binding transcription factor activity, RNA polymerase II-specific"/>
    <property type="evidence" value="ECO:0007669"/>
    <property type="project" value="TreeGrafter"/>
</dbReference>
<dbReference type="GO" id="GO:0000978">
    <property type="term" value="F:RNA polymerase II cis-regulatory region sequence-specific DNA binding"/>
    <property type="evidence" value="ECO:0007669"/>
    <property type="project" value="TreeGrafter"/>
</dbReference>
<dbReference type="Proteomes" id="UP000827092">
    <property type="component" value="Unassembled WGS sequence"/>
</dbReference>
<dbReference type="InterPro" id="IPR013087">
    <property type="entry name" value="Znf_C2H2_type"/>
</dbReference>
<dbReference type="Gene3D" id="3.30.160.60">
    <property type="entry name" value="Classic Zinc Finger"/>
    <property type="match status" value="2"/>
</dbReference>
<keyword evidence="4 10" id="KW-0863">Zinc-finger</keyword>
<organism evidence="12 13">
    <name type="scientific">Oedothorax gibbosus</name>
    <dbReference type="NCBI Taxonomy" id="931172"/>
    <lineage>
        <taxon>Eukaryota</taxon>
        <taxon>Metazoa</taxon>
        <taxon>Ecdysozoa</taxon>
        <taxon>Arthropoda</taxon>
        <taxon>Chelicerata</taxon>
        <taxon>Arachnida</taxon>
        <taxon>Araneae</taxon>
        <taxon>Araneomorphae</taxon>
        <taxon>Entelegynae</taxon>
        <taxon>Araneoidea</taxon>
        <taxon>Linyphiidae</taxon>
        <taxon>Erigoninae</taxon>
        <taxon>Oedothorax</taxon>
    </lineage>
</organism>
<evidence type="ECO:0000256" key="2">
    <source>
        <dbReference type="ARBA" id="ARBA00022723"/>
    </source>
</evidence>
<dbReference type="GO" id="GO:0008270">
    <property type="term" value="F:zinc ion binding"/>
    <property type="evidence" value="ECO:0007669"/>
    <property type="project" value="UniProtKB-KW"/>
</dbReference>
<sequence>MWEEVLQEREPKATFHHCSQLSPFISMLRQLKTRYVVGGDKTEPTTTHRPIVLGLKRATDQTPEQAMSINYEKIYDCPETHCSYNTSNLRQFRKHIKVHSTDRPFVCYVCNCQFKRSDILRQHLLTHSGEKPFACDFCHMRFKHRNARNKHRLIHGEGLGE</sequence>
<keyword evidence="2" id="KW-0479">Metal-binding</keyword>
<dbReference type="InterPro" id="IPR036236">
    <property type="entry name" value="Znf_C2H2_sf"/>
</dbReference>
<dbReference type="PROSITE" id="PS00028">
    <property type="entry name" value="ZINC_FINGER_C2H2_1"/>
    <property type="match status" value="2"/>
</dbReference>
<evidence type="ECO:0000256" key="3">
    <source>
        <dbReference type="ARBA" id="ARBA00022737"/>
    </source>
</evidence>
<evidence type="ECO:0000313" key="12">
    <source>
        <dbReference type="EMBL" id="KAG8176225.1"/>
    </source>
</evidence>
<evidence type="ECO:0000256" key="7">
    <source>
        <dbReference type="ARBA" id="ARBA00023125"/>
    </source>
</evidence>
<evidence type="ECO:0000256" key="6">
    <source>
        <dbReference type="ARBA" id="ARBA00023015"/>
    </source>
</evidence>
<keyword evidence="9" id="KW-0539">Nucleus</keyword>
<evidence type="ECO:0000256" key="4">
    <source>
        <dbReference type="ARBA" id="ARBA00022771"/>
    </source>
</evidence>
<evidence type="ECO:0000256" key="8">
    <source>
        <dbReference type="ARBA" id="ARBA00023163"/>
    </source>
</evidence>
<keyword evidence="6" id="KW-0805">Transcription regulation</keyword>
<dbReference type="PANTHER" id="PTHR23235:SF60">
    <property type="entry name" value="STRIPE, ISOFORM D"/>
    <property type="match status" value="1"/>
</dbReference>
<keyword evidence="8" id="KW-0804">Transcription</keyword>
<dbReference type="PANTHER" id="PTHR23235">
    <property type="entry name" value="KRUEPPEL-LIKE TRANSCRIPTION FACTOR"/>
    <property type="match status" value="1"/>
</dbReference>
<protein>
    <recommendedName>
        <fullName evidence="11">C2H2-type domain-containing protein</fullName>
    </recommendedName>
</protein>
<comment type="caution">
    <text evidence="12">The sequence shown here is derived from an EMBL/GenBank/DDBJ whole genome shotgun (WGS) entry which is preliminary data.</text>
</comment>
<evidence type="ECO:0000256" key="1">
    <source>
        <dbReference type="ARBA" id="ARBA00004123"/>
    </source>
</evidence>
<evidence type="ECO:0000256" key="9">
    <source>
        <dbReference type="ARBA" id="ARBA00023242"/>
    </source>
</evidence>
<reference evidence="12 13" key="1">
    <citation type="journal article" date="2022" name="Nat. Ecol. Evol.">
        <title>A masculinizing supergene underlies an exaggerated male reproductive morph in a spider.</title>
        <authorList>
            <person name="Hendrickx F."/>
            <person name="De Corte Z."/>
            <person name="Sonet G."/>
            <person name="Van Belleghem S.M."/>
            <person name="Kostlbacher S."/>
            <person name="Vangestel C."/>
        </authorList>
    </citation>
    <scope>NUCLEOTIDE SEQUENCE [LARGE SCALE GENOMIC DNA]</scope>
    <source>
        <strain evidence="12">W744_W776</strain>
    </source>
</reference>
<proteinExistence type="predicted"/>
<gene>
    <name evidence="12" type="ORF">JTE90_008129</name>
</gene>
<comment type="subcellular location">
    <subcellularLocation>
        <location evidence="1">Nucleus</location>
    </subcellularLocation>
</comment>
<dbReference type="GO" id="GO:0005634">
    <property type="term" value="C:nucleus"/>
    <property type="evidence" value="ECO:0007669"/>
    <property type="project" value="UniProtKB-SubCell"/>
</dbReference>
<evidence type="ECO:0000259" key="11">
    <source>
        <dbReference type="PROSITE" id="PS50157"/>
    </source>
</evidence>
<name>A0AAV6TY62_9ARAC</name>
<keyword evidence="5" id="KW-0862">Zinc</keyword>
<keyword evidence="13" id="KW-1185">Reference proteome</keyword>
<keyword evidence="3" id="KW-0677">Repeat</keyword>
<evidence type="ECO:0000313" key="13">
    <source>
        <dbReference type="Proteomes" id="UP000827092"/>
    </source>
</evidence>
<feature type="domain" description="C2H2-type" evidence="11">
    <location>
        <begin position="75"/>
        <end position="104"/>
    </location>
</feature>
<evidence type="ECO:0000256" key="10">
    <source>
        <dbReference type="PROSITE-ProRule" id="PRU00042"/>
    </source>
</evidence>
<dbReference type="AlphaFoldDB" id="A0AAV6TY62"/>
<dbReference type="SUPFAM" id="SSF57667">
    <property type="entry name" value="beta-beta-alpha zinc fingers"/>
    <property type="match status" value="2"/>
</dbReference>
<dbReference type="SMART" id="SM00355">
    <property type="entry name" value="ZnF_C2H2"/>
    <property type="match status" value="3"/>
</dbReference>
<dbReference type="PROSITE" id="PS50157">
    <property type="entry name" value="ZINC_FINGER_C2H2_2"/>
    <property type="match status" value="2"/>
</dbReference>
<dbReference type="FunFam" id="3.30.160.60:FF:000064">
    <property type="entry name" value="Early growth response protein 3"/>
    <property type="match status" value="1"/>
</dbReference>